<dbReference type="eggNOG" id="COG1484">
    <property type="taxonomic scope" value="Bacteria"/>
</dbReference>
<accession>A0A0R1X6Q6</accession>
<dbReference type="Proteomes" id="UP000050949">
    <property type="component" value="Unassembled WGS sequence"/>
</dbReference>
<organism evidence="2 3">
    <name type="scientific">Schleiferilactobacillus harbinensis DSM 16991</name>
    <dbReference type="NCBI Taxonomy" id="1122147"/>
    <lineage>
        <taxon>Bacteria</taxon>
        <taxon>Bacillati</taxon>
        <taxon>Bacillota</taxon>
        <taxon>Bacilli</taxon>
        <taxon>Lactobacillales</taxon>
        <taxon>Lactobacillaceae</taxon>
        <taxon>Schleiferilactobacillus</taxon>
    </lineage>
</organism>
<dbReference type="OrthoDB" id="2052561at2"/>
<reference evidence="2 3" key="1">
    <citation type="journal article" date="2015" name="Genome Announc.">
        <title>Expanding the biotechnology potential of lactobacilli through comparative genomics of 213 strains and associated genera.</title>
        <authorList>
            <person name="Sun Z."/>
            <person name="Harris H.M."/>
            <person name="McCann A."/>
            <person name="Guo C."/>
            <person name="Argimon S."/>
            <person name="Zhang W."/>
            <person name="Yang X."/>
            <person name="Jeffery I.B."/>
            <person name="Cooney J.C."/>
            <person name="Kagawa T.F."/>
            <person name="Liu W."/>
            <person name="Song Y."/>
            <person name="Salvetti E."/>
            <person name="Wrobel A."/>
            <person name="Rasinkangas P."/>
            <person name="Parkhill J."/>
            <person name="Rea M.C."/>
            <person name="O'Sullivan O."/>
            <person name="Ritari J."/>
            <person name="Douillard F.P."/>
            <person name="Paul Ross R."/>
            <person name="Yang R."/>
            <person name="Briner A.E."/>
            <person name="Felis G.E."/>
            <person name="de Vos W.M."/>
            <person name="Barrangou R."/>
            <person name="Klaenhammer T.R."/>
            <person name="Caufield P.W."/>
            <person name="Cui Y."/>
            <person name="Zhang H."/>
            <person name="O'Toole P.W."/>
        </authorList>
    </citation>
    <scope>NUCLEOTIDE SEQUENCE [LARGE SCALE GENOMIC DNA]</scope>
    <source>
        <strain evidence="2 3">DSM 16991</strain>
    </source>
</reference>
<name>A0A0R1X6Q6_9LACO</name>
<protein>
    <submittedName>
        <fullName evidence="2">DNA replication protein</fullName>
    </submittedName>
</protein>
<gene>
    <name evidence="2" type="ORF">FC91_GL000733</name>
</gene>
<dbReference type="EMBL" id="AZFW01000111">
    <property type="protein sequence ID" value="KRM25493.1"/>
    <property type="molecule type" value="Genomic_DNA"/>
</dbReference>
<evidence type="ECO:0000313" key="2">
    <source>
        <dbReference type="EMBL" id="KRM25493.1"/>
    </source>
</evidence>
<dbReference type="GO" id="GO:0005524">
    <property type="term" value="F:ATP binding"/>
    <property type="evidence" value="ECO:0007669"/>
    <property type="project" value="InterPro"/>
</dbReference>
<dbReference type="GO" id="GO:0006260">
    <property type="term" value="P:DNA replication"/>
    <property type="evidence" value="ECO:0007669"/>
    <property type="project" value="TreeGrafter"/>
</dbReference>
<dbReference type="Gene3D" id="3.40.50.300">
    <property type="entry name" value="P-loop containing nucleotide triphosphate hydrolases"/>
    <property type="match status" value="1"/>
</dbReference>
<dbReference type="CDD" id="cd00009">
    <property type="entry name" value="AAA"/>
    <property type="match status" value="1"/>
</dbReference>
<dbReference type="SUPFAM" id="SSF52540">
    <property type="entry name" value="P-loop containing nucleoside triphosphate hydrolases"/>
    <property type="match status" value="1"/>
</dbReference>
<proteinExistence type="predicted"/>
<dbReference type="InterPro" id="IPR002611">
    <property type="entry name" value="IstB_ATP-bd"/>
</dbReference>
<sequence length="273" mass="30739">MEALSFDLLDKLQVLDEMCPKHPQQKMVQLPGQAPFCPICAASAIEQRTQGVITHHMEKRHERTTKDVLRLDSIFDDPDAASCNFANYVTQPNTEAAANRAKARQIAGKYLHNDYQANTILTGNPGTGKTHLAMAMLHAVNDNIKPEAACLFVSINELVRRVKDSFNNRGSWYTEENVTRLISTANLLVLDDLGSEASFKRDNTEASDWVQQLLFGLLNKRRGRTIITTNLTSKQLTKIYNPKLLSRMYWGVAKNDGVIKFTDATPDKREDLF</sequence>
<dbReference type="PANTHER" id="PTHR30050">
    <property type="entry name" value="CHROMOSOMAL REPLICATION INITIATOR PROTEIN DNAA"/>
    <property type="match status" value="1"/>
</dbReference>
<evidence type="ECO:0000313" key="3">
    <source>
        <dbReference type="Proteomes" id="UP000050949"/>
    </source>
</evidence>
<dbReference type="PANTHER" id="PTHR30050:SF4">
    <property type="entry name" value="ATP-BINDING PROTEIN RV3427C IN INSERTION SEQUENCE-RELATED"/>
    <property type="match status" value="1"/>
</dbReference>
<feature type="domain" description="IstB-like ATP-binding" evidence="1">
    <location>
        <begin position="48"/>
        <end position="241"/>
    </location>
</feature>
<evidence type="ECO:0000259" key="1">
    <source>
        <dbReference type="Pfam" id="PF01695"/>
    </source>
</evidence>
<dbReference type="InterPro" id="IPR027417">
    <property type="entry name" value="P-loop_NTPase"/>
</dbReference>
<dbReference type="Pfam" id="PF01695">
    <property type="entry name" value="IstB_IS21"/>
    <property type="match status" value="1"/>
</dbReference>
<dbReference type="AlphaFoldDB" id="A0A0R1X6Q6"/>
<dbReference type="RefSeq" id="WP_027829761.1">
    <property type="nucleotide sequence ID" value="NZ_AZFW01000111.1"/>
</dbReference>
<comment type="caution">
    <text evidence="2">The sequence shown here is derived from an EMBL/GenBank/DDBJ whole genome shotgun (WGS) entry which is preliminary data.</text>
</comment>
<dbReference type="PATRIC" id="fig|1122147.4.peg.755"/>